<dbReference type="InterPro" id="IPR055290">
    <property type="entry name" value="At3g26010-like"/>
</dbReference>
<sequence>MSWSAASLPEELLVEILARVPYRSLCRFRCVSPSWRALCSDPGLVRRSLQTLSGFFCHALHNHHDVRFLNFPGGSSGRRPLVDPSFPFLRGGGYTHGFILVDCSGGLLCGCFTSPTPSSSLDIDYLVCNPATEEWTVLPRTQHMNLQSIIRLGFDPDDPCGFTVFLFEQDLYDGGTLTGLKIYSSETRTWASKQIGWSQGIHLDNSEESVSVFMNAYQRARIKMTQVPSASPRSRRLLVSCAPGHCLKAENEMLRLQPVCKTEELRAEQIWRLELELRLKTSSQMLKIALMSKWICKLYQECNLLWVLENDASGEWTLKHTANISELLGKRPNISEPCGSHLCKLDESYRLIAIHPDCDLIFSINAVEEKFMSYDMDSGKAQVVYDKGKYFCDCEPYLPYTPCFDECLTSG</sequence>
<dbReference type="Gene3D" id="1.20.1280.50">
    <property type="match status" value="1"/>
</dbReference>
<dbReference type="CDD" id="cd22157">
    <property type="entry name" value="F-box_AtFBW1-like"/>
    <property type="match status" value="1"/>
</dbReference>
<organism evidence="1">
    <name type="scientific">Aegilops tauschii</name>
    <name type="common">Tausch's goatgrass</name>
    <name type="synonym">Aegilops squarrosa</name>
    <dbReference type="NCBI Taxonomy" id="37682"/>
    <lineage>
        <taxon>Eukaryota</taxon>
        <taxon>Viridiplantae</taxon>
        <taxon>Streptophyta</taxon>
        <taxon>Embryophyta</taxon>
        <taxon>Tracheophyta</taxon>
        <taxon>Spermatophyta</taxon>
        <taxon>Magnoliopsida</taxon>
        <taxon>Liliopsida</taxon>
        <taxon>Poales</taxon>
        <taxon>Poaceae</taxon>
        <taxon>BOP clade</taxon>
        <taxon>Pooideae</taxon>
        <taxon>Triticodae</taxon>
        <taxon>Triticeae</taxon>
        <taxon>Triticinae</taxon>
        <taxon>Aegilops</taxon>
    </lineage>
</organism>
<dbReference type="SUPFAM" id="SSF81383">
    <property type="entry name" value="F-box domain"/>
    <property type="match status" value="1"/>
</dbReference>
<dbReference type="AlphaFoldDB" id="R7W7K0"/>
<dbReference type="EnsemblPlants" id="EMT14335">
    <property type="protein sequence ID" value="EMT14335"/>
    <property type="gene ID" value="F775_25695"/>
</dbReference>
<dbReference type="PROSITE" id="PS50181">
    <property type="entry name" value="FBOX"/>
    <property type="match status" value="1"/>
</dbReference>
<accession>R7W7K0</accession>
<dbReference type="InterPro" id="IPR036047">
    <property type="entry name" value="F-box-like_dom_sf"/>
</dbReference>
<name>R7W7K0_AEGTA</name>
<dbReference type="Pfam" id="PF00646">
    <property type="entry name" value="F-box"/>
    <property type="match status" value="1"/>
</dbReference>
<evidence type="ECO:0000313" key="1">
    <source>
        <dbReference type="EnsemblPlants" id="EMT14335"/>
    </source>
</evidence>
<dbReference type="PANTHER" id="PTHR35546">
    <property type="entry name" value="F-BOX PROTEIN INTERACTION DOMAIN PROTEIN-RELATED"/>
    <property type="match status" value="1"/>
</dbReference>
<proteinExistence type="predicted"/>
<dbReference type="SMART" id="SM00256">
    <property type="entry name" value="FBOX"/>
    <property type="match status" value="1"/>
</dbReference>
<dbReference type="InterPro" id="IPR001810">
    <property type="entry name" value="F-box_dom"/>
</dbReference>
<dbReference type="PANTHER" id="PTHR35546:SF48">
    <property type="entry name" value="F-BOX DOMAIN-CONTAINING PROTEIN"/>
    <property type="match status" value="1"/>
</dbReference>
<reference evidence="1" key="1">
    <citation type="submission" date="2015-06" db="UniProtKB">
        <authorList>
            <consortium name="EnsemblPlants"/>
        </authorList>
    </citation>
    <scope>IDENTIFICATION</scope>
</reference>
<protein>
    <submittedName>
        <fullName evidence="1">Uncharacterized protein</fullName>
    </submittedName>
</protein>